<feature type="repeat" description="PPR" evidence="2">
    <location>
        <begin position="548"/>
        <end position="582"/>
    </location>
</feature>
<dbReference type="Proteomes" id="UP001293593">
    <property type="component" value="Unassembled WGS sequence"/>
</dbReference>
<gene>
    <name evidence="3" type="ORF">QN277_000499</name>
</gene>
<keyword evidence="4" id="KW-1185">Reference proteome</keyword>
<feature type="repeat" description="PPR" evidence="2">
    <location>
        <begin position="142"/>
        <end position="172"/>
    </location>
</feature>
<dbReference type="Pfam" id="PF13041">
    <property type="entry name" value="PPR_2"/>
    <property type="match status" value="3"/>
</dbReference>
<protein>
    <recommendedName>
        <fullName evidence="5">Pentatricopeptide repeat-containing protein</fullName>
    </recommendedName>
</protein>
<dbReference type="PANTHER" id="PTHR47926:SF465">
    <property type="entry name" value="PENTATRICOPEPTIDE REPEAT (PPR-LIKE) SUPERFAMILY PROTEIN"/>
    <property type="match status" value="1"/>
</dbReference>
<reference evidence="3" key="1">
    <citation type="submission" date="2023-10" db="EMBL/GenBank/DDBJ databases">
        <title>Chromosome-level genome of the transformable northern wattle, Acacia crassicarpa.</title>
        <authorList>
            <person name="Massaro I."/>
            <person name="Sinha N.R."/>
            <person name="Poethig S."/>
            <person name="Leichty A.R."/>
        </authorList>
    </citation>
    <scope>NUCLEOTIDE SEQUENCE</scope>
    <source>
        <strain evidence="3">Acra3RX</strain>
        <tissue evidence="3">Leaf</tissue>
    </source>
</reference>
<dbReference type="Gene3D" id="1.25.40.10">
    <property type="entry name" value="Tetratricopeptide repeat domain"/>
    <property type="match status" value="5"/>
</dbReference>
<feature type="repeat" description="PPR" evidence="2">
    <location>
        <begin position="173"/>
        <end position="207"/>
    </location>
</feature>
<dbReference type="FunFam" id="1.25.40.10:FF:000158">
    <property type="entry name" value="pentatricopeptide repeat-containing protein At2g33680"/>
    <property type="match status" value="1"/>
</dbReference>
<dbReference type="Pfam" id="PF01535">
    <property type="entry name" value="PPR"/>
    <property type="match status" value="6"/>
</dbReference>
<name>A0AAE1TFM9_9FABA</name>
<dbReference type="FunFam" id="1.25.40.10:FF:000441">
    <property type="entry name" value="Pentatricopeptide repeat-containing protein mitochondrial"/>
    <property type="match status" value="1"/>
</dbReference>
<accession>A0AAE1TFM9</accession>
<dbReference type="GO" id="GO:0009451">
    <property type="term" value="P:RNA modification"/>
    <property type="evidence" value="ECO:0007669"/>
    <property type="project" value="InterPro"/>
</dbReference>
<keyword evidence="1" id="KW-0677">Repeat</keyword>
<evidence type="ECO:0000313" key="3">
    <source>
        <dbReference type="EMBL" id="KAK4283562.1"/>
    </source>
</evidence>
<dbReference type="InterPro" id="IPR002885">
    <property type="entry name" value="PPR_rpt"/>
</dbReference>
<dbReference type="GO" id="GO:0099402">
    <property type="term" value="P:plant organ development"/>
    <property type="evidence" value="ECO:0007669"/>
    <property type="project" value="UniProtKB-ARBA"/>
</dbReference>
<evidence type="ECO:0000256" key="2">
    <source>
        <dbReference type="PROSITE-ProRule" id="PRU00708"/>
    </source>
</evidence>
<evidence type="ECO:0008006" key="5">
    <source>
        <dbReference type="Google" id="ProtNLM"/>
    </source>
</evidence>
<feature type="repeat" description="PPR" evidence="2">
    <location>
        <begin position="307"/>
        <end position="342"/>
    </location>
</feature>
<dbReference type="PANTHER" id="PTHR47926">
    <property type="entry name" value="PENTATRICOPEPTIDE REPEAT-CONTAINING PROTEIN"/>
    <property type="match status" value="1"/>
</dbReference>
<evidence type="ECO:0000313" key="4">
    <source>
        <dbReference type="Proteomes" id="UP001293593"/>
    </source>
</evidence>
<feature type="repeat" description="PPR" evidence="2">
    <location>
        <begin position="409"/>
        <end position="443"/>
    </location>
</feature>
<dbReference type="FunFam" id="1.25.40.10:FF:000344">
    <property type="entry name" value="Pentatricopeptide repeat-containing protein"/>
    <property type="match status" value="1"/>
</dbReference>
<dbReference type="PROSITE" id="PS51375">
    <property type="entry name" value="PPR"/>
    <property type="match status" value="6"/>
</dbReference>
<comment type="caution">
    <text evidence="3">The sequence shown here is derived from an EMBL/GenBank/DDBJ whole genome shotgun (WGS) entry which is preliminary data.</text>
</comment>
<dbReference type="EMBL" id="JAWXYG010000001">
    <property type="protein sequence ID" value="KAK4283562.1"/>
    <property type="molecule type" value="Genomic_DNA"/>
</dbReference>
<dbReference type="GO" id="GO:0003723">
    <property type="term" value="F:RNA binding"/>
    <property type="evidence" value="ECO:0007669"/>
    <property type="project" value="InterPro"/>
</dbReference>
<dbReference type="Pfam" id="PF20431">
    <property type="entry name" value="E_motif"/>
    <property type="match status" value="1"/>
</dbReference>
<dbReference type="InterPro" id="IPR046960">
    <property type="entry name" value="PPR_At4g14850-like_plant"/>
</dbReference>
<dbReference type="AlphaFoldDB" id="A0AAE1TFM9"/>
<feature type="repeat" description="PPR" evidence="2">
    <location>
        <begin position="41"/>
        <end position="75"/>
    </location>
</feature>
<dbReference type="InterPro" id="IPR046848">
    <property type="entry name" value="E_motif"/>
</dbReference>
<dbReference type="NCBIfam" id="TIGR00756">
    <property type="entry name" value="PPR"/>
    <property type="match status" value="8"/>
</dbReference>
<evidence type="ECO:0000256" key="1">
    <source>
        <dbReference type="ARBA" id="ARBA00022737"/>
    </source>
</evidence>
<proteinExistence type="predicted"/>
<dbReference type="SUPFAM" id="SSF48452">
    <property type="entry name" value="TPR-like"/>
    <property type="match status" value="2"/>
</dbReference>
<dbReference type="InterPro" id="IPR011990">
    <property type="entry name" value="TPR-like_helical_dom_sf"/>
</dbReference>
<sequence>MYDFIMRSDLLFKTTSMVVGLARSGRISHARKLFDEMPHRDSIAWNAMISGYSQLGLYHEALSLFSDMRVSHSRPDNFSFSATLNACAGAYHLQTGTRVHALVVVSGYLCYLPVRNSLVDMYGKCSSPDDARKVFDEMSCRNEVTWCSLIFAYVNSGMFSVANELFHKMPIKVEIGWNIMIVGYAQVGKVEACLLIFKEMCENFYHPDQCTFSALMNACAHSSYTLYGCMIHSFIVKSGWTSAIEVMNSILSFYSKLGCHDDAIRVFESFDVGAFNQVSWNAIIDAHMKMGNTQEAVLAFQKAPERNIVSWTSMIAGYTRNGNGEQALHMFVDMLRDSSIQLDDLVAGAVLHACANLAMLEQGKMVHSQIIRSGSHNYIYVGNSLVNTYAKCGDLESSRLAFHSIIEKDLISWNTMLFALGLHGRASEALQIYQKMVSSGVKPDEVTFIGILMTCSHMGLIDEGLKFFESMRLDYGLPHGTDHVACIIDMLGRSGYVAEARKIADKYSKTITDRTNSQEVLLGACCFHGDIGTGITVGEDLKKLEPLKEDAYVLLSNLYCASGKWKEAEKLRKEMVDQRVKKKVPGSSWIEVKNEVAAFVSGNNNNSNPQMGDIYKMLYLLELEMRHPSLAYSRSFD</sequence>
<organism evidence="3 4">
    <name type="scientific">Acacia crassicarpa</name>
    <name type="common">northern wattle</name>
    <dbReference type="NCBI Taxonomy" id="499986"/>
    <lineage>
        <taxon>Eukaryota</taxon>
        <taxon>Viridiplantae</taxon>
        <taxon>Streptophyta</taxon>
        <taxon>Embryophyta</taxon>
        <taxon>Tracheophyta</taxon>
        <taxon>Spermatophyta</taxon>
        <taxon>Magnoliopsida</taxon>
        <taxon>eudicotyledons</taxon>
        <taxon>Gunneridae</taxon>
        <taxon>Pentapetalae</taxon>
        <taxon>rosids</taxon>
        <taxon>fabids</taxon>
        <taxon>Fabales</taxon>
        <taxon>Fabaceae</taxon>
        <taxon>Caesalpinioideae</taxon>
        <taxon>mimosoid clade</taxon>
        <taxon>Acacieae</taxon>
        <taxon>Acacia</taxon>
    </lineage>
</organism>